<dbReference type="PANTHER" id="PTHR34557">
    <property type="entry name" value="PHYTOCHROMOBILIN:FERREDOXIN OXIDOREDUCTASE, CHLOROPLASTIC"/>
    <property type="match status" value="1"/>
</dbReference>
<dbReference type="InterPro" id="IPR022870">
    <property type="entry name" value="Ferredoxin_bilin_OxRdtase"/>
</dbReference>
<dbReference type="AlphaFoldDB" id="A0A928X1E2"/>
<dbReference type="Pfam" id="PF05996">
    <property type="entry name" value="Fe_bilin_red"/>
    <property type="match status" value="1"/>
</dbReference>
<comment type="function">
    <text evidence="6">Catalyzes the four-electron reduction of biliverdin IX-alpha (2-electron reduction at both the A and D rings); the reaction proceeds via an isolatable 2-electron intermediate, 181,182-dihydrobiliverdin.</text>
</comment>
<proteinExistence type="inferred from homology"/>
<evidence type="ECO:0000256" key="3">
    <source>
        <dbReference type="ARBA" id="ARBA00016783"/>
    </source>
</evidence>
<dbReference type="EMBL" id="JADEXP010000088">
    <property type="protein sequence ID" value="MBE9067320.1"/>
    <property type="molecule type" value="Genomic_DNA"/>
</dbReference>
<evidence type="ECO:0000313" key="7">
    <source>
        <dbReference type="EMBL" id="MBE9067320.1"/>
    </source>
</evidence>
<evidence type="ECO:0000256" key="2">
    <source>
        <dbReference type="ARBA" id="ARBA00012716"/>
    </source>
</evidence>
<dbReference type="GO" id="GO:0010024">
    <property type="term" value="P:phytochromobilin biosynthetic process"/>
    <property type="evidence" value="ECO:0007669"/>
    <property type="project" value="InterPro"/>
</dbReference>
<evidence type="ECO:0000313" key="8">
    <source>
        <dbReference type="Proteomes" id="UP000615026"/>
    </source>
</evidence>
<sequence>MNQVRSNSLLEHQHPLISQLAKTIESTWQSQFVLYPYKTPKDLGYVEGTLEGERLTIENHCYQTVQFRKLHLELAKVGNNLDILHCVMFPRTDFDLPIFGVDIVAGRGQISAAIVDLSPVSADHNLPPQYHQTLQQLPNLQFTQPRTLPAWGKIFSDFCLFVSPKTPAEETAFLNRATLFLSTHCQLSNHTRSIDSMEQEALIVAGQRHYCLQQQKNDKTRRILERAFGEEWAQRYLKTMLFDCGEATAA</sequence>
<evidence type="ECO:0000256" key="6">
    <source>
        <dbReference type="HAMAP-Rule" id="MF_00618"/>
    </source>
</evidence>
<reference evidence="7" key="1">
    <citation type="submission" date="2020-10" db="EMBL/GenBank/DDBJ databases">
        <authorList>
            <person name="Castelo-Branco R."/>
            <person name="Eusebio N."/>
            <person name="Adriana R."/>
            <person name="Vieira A."/>
            <person name="Brugerolle De Fraissinette N."/>
            <person name="Rezende De Castro R."/>
            <person name="Schneider M.P."/>
            <person name="Vasconcelos V."/>
            <person name="Leao P.N."/>
        </authorList>
    </citation>
    <scope>NUCLEOTIDE SEQUENCE</scope>
    <source>
        <strain evidence="7">LEGE 11479</strain>
    </source>
</reference>
<protein>
    <recommendedName>
        <fullName evidence="3 6">Phycocyanobilin:ferredoxin oxidoreductase</fullName>
        <ecNumber evidence="2 6">1.3.7.5</ecNumber>
    </recommendedName>
</protein>
<dbReference type="GO" id="GO:0050897">
    <property type="term" value="F:cobalt ion binding"/>
    <property type="evidence" value="ECO:0007669"/>
    <property type="project" value="InterPro"/>
</dbReference>
<organism evidence="7 8">
    <name type="scientific">Leptolyngbya cf. ectocarpi LEGE 11479</name>
    <dbReference type="NCBI Taxonomy" id="1828722"/>
    <lineage>
        <taxon>Bacteria</taxon>
        <taxon>Bacillati</taxon>
        <taxon>Cyanobacteriota</taxon>
        <taxon>Cyanophyceae</taxon>
        <taxon>Leptolyngbyales</taxon>
        <taxon>Leptolyngbyaceae</taxon>
        <taxon>Leptolyngbya group</taxon>
        <taxon>Leptolyngbya</taxon>
    </lineage>
</organism>
<dbReference type="EC" id="1.3.7.5" evidence="2 6"/>
<dbReference type="Gene3D" id="3.40.1500.20">
    <property type="match status" value="1"/>
</dbReference>
<dbReference type="NCBIfam" id="NF002760">
    <property type="entry name" value="PRK02816.1"/>
    <property type="match status" value="1"/>
</dbReference>
<dbReference type="HAMAP" id="MF_00618">
    <property type="entry name" value="Ferredoxin_bilin_red"/>
    <property type="match status" value="1"/>
</dbReference>
<dbReference type="InterPro" id="IPR009249">
    <property type="entry name" value="Ferredoxin-dep_bilin_Rdtase"/>
</dbReference>
<keyword evidence="8" id="KW-1185">Reference proteome</keyword>
<dbReference type="Proteomes" id="UP000615026">
    <property type="component" value="Unassembled WGS sequence"/>
</dbReference>
<evidence type="ECO:0000256" key="1">
    <source>
        <dbReference type="ARBA" id="ARBA00006908"/>
    </source>
</evidence>
<name>A0A928X1E2_LEPEC</name>
<dbReference type="GO" id="GO:0050620">
    <property type="term" value="F:phycocyanobilin:ferredoxin oxidoreductase activity"/>
    <property type="evidence" value="ECO:0007669"/>
    <property type="project" value="UniProtKB-UniRule"/>
</dbReference>
<evidence type="ECO:0000256" key="4">
    <source>
        <dbReference type="ARBA" id="ARBA00023002"/>
    </source>
</evidence>
<gene>
    <name evidence="6" type="primary">pcyA</name>
    <name evidence="7" type="ORF">IQ260_11705</name>
</gene>
<dbReference type="PANTHER" id="PTHR34557:SF1">
    <property type="entry name" value="PHYTOCHROMOBILIN:FERREDOXIN OXIDOREDUCTASE, CHLOROPLASTIC"/>
    <property type="match status" value="1"/>
</dbReference>
<comment type="catalytic activity">
    <reaction evidence="5 6">
        <text>(2R,3Z)-phycocyanobilin + 4 oxidized [2Fe-2S]-[ferredoxin] = biliverdin IXalpha + 4 reduced [2Fe-2S]-[ferredoxin] + 4 H(+)</text>
        <dbReference type="Rhea" id="RHEA:15309"/>
        <dbReference type="Rhea" id="RHEA-COMP:10000"/>
        <dbReference type="Rhea" id="RHEA-COMP:10001"/>
        <dbReference type="ChEBI" id="CHEBI:15378"/>
        <dbReference type="ChEBI" id="CHEBI:33737"/>
        <dbReference type="ChEBI" id="CHEBI:33738"/>
        <dbReference type="ChEBI" id="CHEBI:57437"/>
        <dbReference type="ChEBI" id="CHEBI:57991"/>
        <dbReference type="EC" id="1.3.7.5"/>
    </reaction>
</comment>
<evidence type="ECO:0000256" key="5">
    <source>
        <dbReference type="ARBA" id="ARBA00049084"/>
    </source>
</evidence>
<comment type="similarity">
    <text evidence="1 6">Belongs to the HY2 family.</text>
</comment>
<comment type="caution">
    <text evidence="7">The sequence shown here is derived from an EMBL/GenBank/DDBJ whole genome shotgun (WGS) entry which is preliminary data.</text>
</comment>
<dbReference type="RefSeq" id="WP_193993287.1">
    <property type="nucleotide sequence ID" value="NZ_JADEXP010000088.1"/>
</dbReference>
<accession>A0A928X1E2</accession>
<keyword evidence="4 6" id="KW-0560">Oxidoreductase</keyword>